<dbReference type="Proteomes" id="UP001483337">
    <property type="component" value="Chromosome"/>
</dbReference>
<evidence type="ECO:0000313" key="2">
    <source>
        <dbReference type="Proteomes" id="UP001483337"/>
    </source>
</evidence>
<proteinExistence type="predicted"/>
<keyword evidence="2" id="KW-1185">Reference proteome</keyword>
<accession>A0ABZ2UYF9</accession>
<dbReference type="RefSeq" id="WP_353932162.1">
    <property type="nucleotide sequence ID" value="NZ_CP150886.1"/>
</dbReference>
<dbReference type="InterPro" id="IPR038296">
    <property type="entry name" value="ParD_sf"/>
</dbReference>
<dbReference type="Gene3D" id="6.10.10.120">
    <property type="entry name" value="Antitoxin ParD1-like"/>
    <property type="match status" value="1"/>
</dbReference>
<protein>
    <submittedName>
        <fullName evidence="1">Type II toxin-antitoxin system ParD family antitoxin</fullName>
    </submittedName>
</protein>
<reference evidence="1 2" key="1">
    <citation type="submission" date="2024-04" db="EMBL/GenBank/DDBJ databases">
        <title>Okeanomitos corallinicola gen. &amp; sp. nov. (Nostocales, Cyanobacteria), a new toxic marine heterocyst-forming cyanobacterium from a coral reef.</title>
        <authorList>
            <person name="Li H."/>
            <person name="Li R."/>
            <person name="Kang J."/>
            <person name="Hii K.S."/>
            <person name="Mohamed H.F."/>
            <person name="Xu X."/>
            <person name="Luo Z."/>
        </authorList>
    </citation>
    <scope>NUCLEOTIDE SEQUENCE [LARGE SCALE GENOMIC DNA]</scope>
    <source>
        <strain evidence="1 2">TIOX110</strain>
    </source>
</reference>
<name>A0ABZ2UYF9_9CYAN</name>
<dbReference type="Pfam" id="PF03693">
    <property type="entry name" value="ParD_antitoxin"/>
    <property type="match status" value="1"/>
</dbReference>
<organism evidence="1 2">
    <name type="scientific">Okeanomitos corallinicola TIOX110</name>
    <dbReference type="NCBI Taxonomy" id="3133117"/>
    <lineage>
        <taxon>Bacteria</taxon>
        <taxon>Bacillati</taxon>
        <taxon>Cyanobacteriota</taxon>
        <taxon>Cyanophyceae</taxon>
        <taxon>Nostocales</taxon>
        <taxon>Aphanizomenonaceae</taxon>
        <taxon>Okeanomitos</taxon>
    </lineage>
</organism>
<dbReference type="EMBL" id="CP150886">
    <property type="protein sequence ID" value="WZB89258.1"/>
    <property type="molecule type" value="Genomic_DNA"/>
</dbReference>
<sequence>MNISLEAEQEQLIQAKLQSGKYENAYQVIVAALQLLDERDKHYEQWLEETRKKVAVGIEQANRGQLTDGEVAFAKLREKLSRKGESLQ</sequence>
<gene>
    <name evidence="1" type="ORF">WJM97_06135</name>
</gene>
<dbReference type="InterPro" id="IPR022789">
    <property type="entry name" value="ParD"/>
</dbReference>
<evidence type="ECO:0000313" key="1">
    <source>
        <dbReference type="EMBL" id="WZB89258.1"/>
    </source>
</evidence>